<sequence length="100" mass="10722">MMPSCYPEWLQQAGAASGRAQVFSSAPWMLPKLAQASLSPFATLMVSLAAVEMTDETTISNRSTGTGVFFSSMDAPKTRAGVTFPIRDVDGVSGCRRDDR</sequence>
<evidence type="ECO:0000313" key="1">
    <source>
        <dbReference type="EMBL" id="KAF4033848.1"/>
    </source>
</evidence>
<reference evidence="1" key="1">
    <citation type="submission" date="2020-04" db="EMBL/GenBank/DDBJ databases">
        <title>Hybrid Assembly of Korean Phytophthora infestans isolates.</title>
        <authorList>
            <person name="Prokchorchik M."/>
            <person name="Lee Y."/>
            <person name="Seo J."/>
            <person name="Cho J.-H."/>
            <person name="Park Y.-E."/>
            <person name="Jang D.-C."/>
            <person name="Im J.-S."/>
            <person name="Choi J.-G."/>
            <person name="Park H.-J."/>
            <person name="Lee G.-B."/>
            <person name="Lee Y.-G."/>
            <person name="Hong S.-Y."/>
            <person name="Cho K."/>
            <person name="Sohn K.H."/>
        </authorList>
    </citation>
    <scope>NUCLEOTIDE SEQUENCE</scope>
    <source>
        <strain evidence="1">KR_1_A1</strain>
    </source>
</reference>
<dbReference type="EMBL" id="WSZM01000402">
    <property type="protein sequence ID" value="KAF4033848.1"/>
    <property type="molecule type" value="Genomic_DNA"/>
</dbReference>
<protein>
    <submittedName>
        <fullName evidence="1">Uncharacterized protein</fullName>
    </submittedName>
</protein>
<organism evidence="1 2">
    <name type="scientific">Phytophthora infestans</name>
    <name type="common">Potato late blight agent</name>
    <name type="synonym">Botrytis infestans</name>
    <dbReference type="NCBI Taxonomy" id="4787"/>
    <lineage>
        <taxon>Eukaryota</taxon>
        <taxon>Sar</taxon>
        <taxon>Stramenopiles</taxon>
        <taxon>Oomycota</taxon>
        <taxon>Peronosporomycetes</taxon>
        <taxon>Peronosporales</taxon>
        <taxon>Peronosporaceae</taxon>
        <taxon>Phytophthora</taxon>
    </lineage>
</organism>
<proteinExistence type="predicted"/>
<name>A0A833SI25_PHYIN</name>
<accession>A0A833SI25</accession>
<comment type="caution">
    <text evidence="1">The sequence shown here is derived from an EMBL/GenBank/DDBJ whole genome shotgun (WGS) entry which is preliminary data.</text>
</comment>
<dbReference type="Proteomes" id="UP000602510">
    <property type="component" value="Unassembled WGS sequence"/>
</dbReference>
<evidence type="ECO:0000313" key="2">
    <source>
        <dbReference type="Proteomes" id="UP000602510"/>
    </source>
</evidence>
<dbReference type="AlphaFoldDB" id="A0A833SI25"/>
<keyword evidence="2" id="KW-1185">Reference proteome</keyword>
<gene>
    <name evidence="1" type="ORF">GN244_ATG14202</name>
</gene>